<reference evidence="1 2" key="1">
    <citation type="submission" date="2016-10" db="EMBL/GenBank/DDBJ databases">
        <authorList>
            <person name="de Groot N.N."/>
        </authorList>
    </citation>
    <scope>NUCLEOTIDE SEQUENCE [LARGE SCALE GENOMIC DNA]</scope>
    <source>
        <strain evidence="1 2">DSM 19938</strain>
    </source>
</reference>
<dbReference type="AlphaFoldDB" id="A0A1H6W8V5"/>
<dbReference type="EMBL" id="FNXY01000005">
    <property type="protein sequence ID" value="SEJ13333.1"/>
    <property type="molecule type" value="Genomic_DNA"/>
</dbReference>
<protein>
    <recommendedName>
        <fullName evidence="3">Outer membrane protein beta-barrel domain-containing protein</fullName>
    </recommendedName>
</protein>
<organism evidence="1 2">
    <name type="scientific">Dyadobacter koreensis</name>
    <dbReference type="NCBI Taxonomy" id="408657"/>
    <lineage>
        <taxon>Bacteria</taxon>
        <taxon>Pseudomonadati</taxon>
        <taxon>Bacteroidota</taxon>
        <taxon>Cytophagia</taxon>
        <taxon>Cytophagales</taxon>
        <taxon>Spirosomataceae</taxon>
        <taxon>Dyadobacter</taxon>
    </lineage>
</organism>
<gene>
    <name evidence="1" type="ORF">SAMN04487995_3389</name>
</gene>
<sequence>MQIVLNLFYDHTHDMDMIRKFLQLFAIITLYIPTYAQKRSTWNEAYNRYKNGNMVSKITSRYSVIVRGGLTQFYGELQKQDMRGMLGLGVNRKFNNPLSLSLEYTTGKLGGEEISFFNSYFINEYNSVELLAMWDLTGQFIPSYDGELNVNIYGGLGLMMFSANAYDITSNTLLRFTNSPSSARNPLFLRWGNPHGSPGIKKTNERIIPVGLCVDYKLFEKLIFGFDYRFYFVRTDKVDATSGMRLINPEEADSYSKTPNDKFSFLSLSATYKFSRYPKRGKR</sequence>
<evidence type="ECO:0000313" key="1">
    <source>
        <dbReference type="EMBL" id="SEJ13333.1"/>
    </source>
</evidence>
<accession>A0A1H6W8V5</accession>
<dbReference type="SUPFAM" id="SSF56925">
    <property type="entry name" value="OMPA-like"/>
    <property type="match status" value="1"/>
</dbReference>
<dbReference type="InterPro" id="IPR011250">
    <property type="entry name" value="OMP/PagP_B-barrel"/>
</dbReference>
<proteinExistence type="predicted"/>
<dbReference type="Proteomes" id="UP000199532">
    <property type="component" value="Unassembled WGS sequence"/>
</dbReference>
<keyword evidence="2" id="KW-1185">Reference proteome</keyword>
<dbReference type="STRING" id="408657.SAMN04487995_3389"/>
<dbReference type="RefSeq" id="WP_143072114.1">
    <property type="nucleotide sequence ID" value="NZ_FNXY01000005.1"/>
</dbReference>
<name>A0A1H6W8V5_9BACT</name>
<evidence type="ECO:0008006" key="3">
    <source>
        <dbReference type="Google" id="ProtNLM"/>
    </source>
</evidence>
<evidence type="ECO:0000313" key="2">
    <source>
        <dbReference type="Proteomes" id="UP000199532"/>
    </source>
</evidence>
<dbReference type="OrthoDB" id="940109at2"/>